<dbReference type="InterPro" id="IPR017943">
    <property type="entry name" value="Bactericidal_perm-incr_a/b_dom"/>
</dbReference>
<proteinExistence type="predicted"/>
<dbReference type="AlphaFoldDB" id="A0A5N6KVP8"/>
<dbReference type="Proteomes" id="UP000327013">
    <property type="component" value="Unassembled WGS sequence"/>
</dbReference>
<dbReference type="GO" id="GO:0008289">
    <property type="term" value="F:lipid binding"/>
    <property type="evidence" value="ECO:0007669"/>
    <property type="project" value="InterPro"/>
</dbReference>
<dbReference type="OrthoDB" id="5407957at2759"/>
<evidence type="ECO:0000256" key="1">
    <source>
        <dbReference type="SAM" id="MobiDB-lite"/>
    </source>
</evidence>
<evidence type="ECO:0000313" key="3">
    <source>
        <dbReference type="EMBL" id="KAB8346358.1"/>
    </source>
</evidence>
<evidence type="ECO:0000313" key="4">
    <source>
        <dbReference type="Proteomes" id="UP000327013"/>
    </source>
</evidence>
<dbReference type="InterPro" id="IPR045967">
    <property type="entry name" value="HAM1-like_N"/>
</dbReference>
<evidence type="ECO:0000259" key="2">
    <source>
        <dbReference type="Pfam" id="PF19343"/>
    </source>
</evidence>
<comment type="caution">
    <text evidence="3">The sequence shown here is derived from an EMBL/GenBank/DDBJ whole genome shotgun (WGS) entry which is preliminary data.</text>
</comment>
<dbReference type="EMBL" id="VIBQ01000013">
    <property type="protein sequence ID" value="KAB8346358.1"/>
    <property type="molecule type" value="Genomic_DNA"/>
</dbReference>
<dbReference type="Pfam" id="PF19343">
    <property type="entry name" value="HAM1_N"/>
    <property type="match status" value="1"/>
</dbReference>
<reference evidence="3 4" key="1">
    <citation type="submission" date="2019-06" db="EMBL/GenBank/DDBJ databases">
        <title>A chromosomal-level reference genome of Carpinus fangiana (Coryloideae, Betulaceae).</title>
        <authorList>
            <person name="Yang X."/>
            <person name="Wang Z."/>
            <person name="Zhang L."/>
            <person name="Hao G."/>
            <person name="Liu J."/>
            <person name="Yang Y."/>
        </authorList>
    </citation>
    <scope>NUCLEOTIDE SEQUENCE [LARGE SCALE GENOMIC DNA]</scope>
    <source>
        <strain evidence="3">Cfa_2016G</strain>
        <tissue evidence="3">Leaf</tissue>
    </source>
</reference>
<dbReference type="PANTHER" id="PTHR31138:SF4">
    <property type="entry name" value="DUF5923 DOMAIN-CONTAINING PROTEIN"/>
    <property type="match status" value="1"/>
</dbReference>
<name>A0A5N6KVP8_9ROSI</name>
<organism evidence="3 4">
    <name type="scientific">Carpinus fangiana</name>
    <dbReference type="NCBI Taxonomy" id="176857"/>
    <lineage>
        <taxon>Eukaryota</taxon>
        <taxon>Viridiplantae</taxon>
        <taxon>Streptophyta</taxon>
        <taxon>Embryophyta</taxon>
        <taxon>Tracheophyta</taxon>
        <taxon>Spermatophyta</taxon>
        <taxon>Magnoliopsida</taxon>
        <taxon>eudicotyledons</taxon>
        <taxon>Gunneridae</taxon>
        <taxon>Pentapetalae</taxon>
        <taxon>rosids</taxon>
        <taxon>fabids</taxon>
        <taxon>Fagales</taxon>
        <taxon>Betulaceae</taxon>
        <taxon>Carpinus</taxon>
    </lineage>
</organism>
<dbReference type="PANTHER" id="PTHR31138">
    <property type="entry name" value="CHROMOSOME 19, WHOLE GENOME SHOTGUN SEQUENCE"/>
    <property type="match status" value="1"/>
</dbReference>
<dbReference type="SUPFAM" id="SSF55394">
    <property type="entry name" value="Bactericidal permeability-increasing protein, BPI"/>
    <property type="match status" value="1"/>
</dbReference>
<gene>
    <name evidence="3" type="ORF">FH972_023400</name>
</gene>
<feature type="region of interest" description="Disordered" evidence="1">
    <location>
        <begin position="1"/>
        <end position="31"/>
    </location>
</feature>
<protein>
    <recommendedName>
        <fullName evidence="2">HAM1-like N-terminal domain-containing protein</fullName>
    </recommendedName>
</protein>
<feature type="domain" description="HAM1-like N-terminal" evidence="2">
    <location>
        <begin position="25"/>
        <end position="205"/>
    </location>
</feature>
<accession>A0A5N6KVP8</accession>
<sequence>MSSCLGFRKSRRDEDHEPLLPRYQDDTSRQRKLHQKLHTYQMLRALTKGFMPSTEQLIINLRTLLASDVLNPDETLVSDSGRLLAKYTKQWLHQFTDLLQHKNSEDQLQDFIWLLTQSRINVDVQDLAKRTTKIKAKRDTVAAYESVRTVGNLLLTNSDFRLFLSDLQVVGRHIFSDSAKAISNVADQASKKIEPESNAIQTTDAGNVPTKQDLADDVADFSKTVGNGVVEVARTTDQSALEHLSGQERQTIVNRLKTTVTQLSKRTDYKESAGTIATLIKRYALAYSRAVEETAAAVEEDTHANDAMDAAVKNFWSLLRSFGDEKEWDELQTRWNKVIKHQEHNPGFESIMTDVANAVQKVLTDPNTIDKLDEKIQEIQIKVNDSEKSSGLREDVQALLQQLSRVVSSIASDKDINGLIDTSFKLANILSPEHHVVNDDLFTDLLKTFLPLAVSAIQHVPIPRLEVVTPDIDLLLENLILEPGQTVNHSSFLPFRLRVETQNDIELRKTHTQNLATTATSLMTVKLDGLTIRADDLGYVMNVRALPWPLKFTDVGLASFALDERGVDIHLDLELARTDVERVISLRAVRVHIHKLTYQLSHSKFSWLAWLAKPFLRPILVAVLERQLAAAIADALHAANRELVYARERLRATRVADPQDVLTFFKAVAARMTPPPQPDVDVQVGVAGGGRGIGGGGKTGGGVFRGVYAPGSVVQVWEEEARRAGEHIEDEWNQGGWRNEAFDVATLRP</sequence>
<keyword evidence="4" id="KW-1185">Reference proteome</keyword>
<feature type="compositionally biased region" description="Basic and acidic residues" evidence="1">
    <location>
        <begin position="11"/>
        <end position="29"/>
    </location>
</feature>